<keyword evidence="4" id="KW-1185">Reference proteome</keyword>
<dbReference type="EMBL" id="PGTD01000023">
    <property type="protein sequence ID" value="PJE25764.1"/>
    <property type="molecule type" value="Genomic_DNA"/>
</dbReference>
<evidence type="ECO:0000313" key="3">
    <source>
        <dbReference type="Proteomes" id="UP000231655"/>
    </source>
</evidence>
<reference evidence="1 4" key="2">
    <citation type="journal article" date="2018" name="Int. J. Syst. Evol. Microbiol.">
        <title>Pseudooceanicola lipolyticus sp. nov., a marine alphaproteobacterium, reclassification of Oceanicola flagellatus as Pseudooceanicola flagellatus comb. nov. and emended description of the genus Pseudooceanicola.</title>
        <authorList>
            <person name="Huang M.-M."/>
            <person name="Guo L.-L."/>
            <person name="Wu Y.-H."/>
            <person name="Lai Q.-L."/>
            <person name="Shao Z.-Z."/>
            <person name="Wang C.-S."/>
            <person name="Wu M."/>
            <person name="Xu X.-W."/>
        </authorList>
    </citation>
    <scope>NUCLEOTIDE SEQUENCE [LARGE SCALE GENOMIC DNA]</scope>
    <source>
        <strain evidence="1 4">Ar-45</strain>
    </source>
</reference>
<protein>
    <submittedName>
        <fullName evidence="2">Uncharacterized protein</fullName>
    </submittedName>
</protein>
<sequence>MADVSYTTRELVIPAGGSIETFRDASFVTCLEAQAPFKIAFEGGQSSDFEAGLTLTPSGGLRTMELRNTGATDNRVKLAFGKGEIQDSRLTLGGSIAANIEPGDMFNTPLPVSAGDAAVTLLAAANSNRAELILANDGAGKVYIGGTAAAVAGQGLPLAVGQALSLDTSAAVYARNDSGSAVSICVAEIERGA</sequence>
<dbReference type="EMBL" id="OBEA01000004">
    <property type="protein sequence ID" value="SNY52950.1"/>
    <property type="molecule type" value="Genomic_DNA"/>
</dbReference>
<dbReference type="Proteomes" id="UP000231655">
    <property type="component" value="Unassembled WGS sequence"/>
</dbReference>
<accession>A0A285IY22</accession>
<dbReference type="OrthoDB" id="7871389at2"/>
<organism evidence="2 3">
    <name type="scientific">Pseudooceanicola antarcticus</name>
    <dbReference type="NCBI Taxonomy" id="1247613"/>
    <lineage>
        <taxon>Bacteria</taxon>
        <taxon>Pseudomonadati</taxon>
        <taxon>Pseudomonadota</taxon>
        <taxon>Alphaproteobacteria</taxon>
        <taxon>Rhodobacterales</taxon>
        <taxon>Paracoccaceae</taxon>
        <taxon>Pseudooceanicola</taxon>
    </lineage>
</organism>
<gene>
    <name evidence="1" type="ORF">CVM39_18845</name>
    <name evidence="2" type="ORF">SAMN06297129_2449</name>
</gene>
<evidence type="ECO:0000313" key="4">
    <source>
        <dbReference type="Proteomes" id="UP000231702"/>
    </source>
</evidence>
<dbReference type="Proteomes" id="UP000231702">
    <property type="component" value="Unassembled WGS sequence"/>
</dbReference>
<reference evidence="2 3" key="1">
    <citation type="submission" date="2017-09" db="EMBL/GenBank/DDBJ databases">
        <authorList>
            <person name="Ehlers B."/>
            <person name="Leendertz F.H."/>
        </authorList>
    </citation>
    <scope>NUCLEOTIDE SEQUENCE [LARGE SCALE GENOMIC DNA]</scope>
    <source>
        <strain evidence="2 3">CGMCC 1.12662</strain>
    </source>
</reference>
<evidence type="ECO:0000313" key="1">
    <source>
        <dbReference type="EMBL" id="PJE25764.1"/>
    </source>
</evidence>
<name>A0A285IY22_9RHOB</name>
<dbReference type="AlphaFoldDB" id="A0A285IY22"/>
<proteinExistence type="predicted"/>
<dbReference type="RefSeq" id="WP_097146181.1">
    <property type="nucleotide sequence ID" value="NZ_OBEA01000004.1"/>
</dbReference>
<evidence type="ECO:0000313" key="2">
    <source>
        <dbReference type="EMBL" id="SNY52950.1"/>
    </source>
</evidence>